<feature type="short sequence motif" description="GXSXG" evidence="12">
    <location>
        <begin position="954"/>
        <end position="958"/>
    </location>
</feature>
<evidence type="ECO:0000259" key="15">
    <source>
        <dbReference type="PROSITE" id="PS50042"/>
    </source>
</evidence>
<dbReference type="SUPFAM" id="SSF52151">
    <property type="entry name" value="FabD/lysophospholipase-like"/>
    <property type="match status" value="1"/>
</dbReference>
<dbReference type="Pfam" id="PF01734">
    <property type="entry name" value="Patatin"/>
    <property type="match status" value="1"/>
</dbReference>
<comment type="caution">
    <text evidence="17">The sequence shown here is derived from an EMBL/GenBank/DDBJ whole genome shotgun (WGS) entry which is preliminary data.</text>
</comment>
<dbReference type="Gene3D" id="2.60.120.10">
    <property type="entry name" value="Jelly Rolls"/>
    <property type="match status" value="3"/>
</dbReference>
<evidence type="ECO:0000256" key="12">
    <source>
        <dbReference type="PROSITE-ProRule" id="PRU01161"/>
    </source>
</evidence>
<evidence type="ECO:0000256" key="4">
    <source>
        <dbReference type="ARBA" id="ARBA00022553"/>
    </source>
</evidence>
<keyword evidence="7" id="KW-0256">Endoplasmic reticulum</keyword>
<dbReference type="FunFam" id="3.40.1090.10:FF:000001">
    <property type="entry name" value="neuropathy target esterase isoform X2"/>
    <property type="match status" value="1"/>
</dbReference>
<feature type="short sequence motif" description="GXGXXG" evidence="12">
    <location>
        <begin position="927"/>
        <end position="932"/>
    </location>
</feature>
<keyword evidence="6 12" id="KW-0378">Hydrolase</keyword>
<dbReference type="InterPro" id="IPR050301">
    <property type="entry name" value="NTE"/>
</dbReference>
<keyword evidence="10 12" id="KW-0443">Lipid metabolism</keyword>
<dbReference type="PROSITE" id="PS50042">
    <property type="entry name" value="CNMP_BINDING_3"/>
    <property type="match status" value="3"/>
</dbReference>
<dbReference type="STRING" id="947166.A0A1D1UV27"/>
<dbReference type="PANTHER" id="PTHR14226:SF29">
    <property type="entry name" value="NEUROPATHY TARGET ESTERASE SWS"/>
    <property type="match status" value="1"/>
</dbReference>
<dbReference type="InterPro" id="IPR001423">
    <property type="entry name" value="LysoPLipase_patatin_CS"/>
</dbReference>
<feature type="active site" description="Proton acceptor" evidence="12">
    <location>
        <position position="1076"/>
    </location>
</feature>
<evidence type="ECO:0000256" key="1">
    <source>
        <dbReference type="ARBA" id="ARBA00004389"/>
    </source>
</evidence>
<dbReference type="EC" id="3.1.1.5" evidence="3"/>
<dbReference type="PROSITE" id="PS01237">
    <property type="entry name" value="UPF0028"/>
    <property type="match status" value="1"/>
</dbReference>
<evidence type="ECO:0000259" key="16">
    <source>
        <dbReference type="PROSITE" id="PS51635"/>
    </source>
</evidence>
<dbReference type="InterPro" id="IPR000595">
    <property type="entry name" value="cNMP-bd_dom"/>
</dbReference>
<evidence type="ECO:0000313" key="18">
    <source>
        <dbReference type="Proteomes" id="UP000186922"/>
    </source>
</evidence>
<comment type="subcellular location">
    <subcellularLocation>
        <location evidence="1">Endoplasmic reticulum membrane</location>
        <topology evidence="1">Single-pass membrane protein</topology>
    </subcellularLocation>
</comment>
<dbReference type="Pfam" id="PF24179">
    <property type="entry name" value="NTE_Ploop"/>
    <property type="match status" value="1"/>
</dbReference>
<dbReference type="FunFam" id="2.60.120.10:FF:000022">
    <property type="entry name" value="Patatin like phospholipase domain containing 7"/>
    <property type="match status" value="1"/>
</dbReference>
<evidence type="ECO:0000256" key="11">
    <source>
        <dbReference type="ARBA" id="ARBA00023136"/>
    </source>
</evidence>
<feature type="active site" description="Nucleophile" evidence="12">
    <location>
        <position position="956"/>
    </location>
</feature>
<keyword evidence="18" id="KW-1185">Reference proteome</keyword>
<dbReference type="GO" id="GO:0046470">
    <property type="term" value="P:phosphatidylcholine metabolic process"/>
    <property type="evidence" value="ECO:0007669"/>
    <property type="project" value="InterPro"/>
</dbReference>
<proteinExistence type="inferred from homology"/>
<evidence type="ECO:0000256" key="7">
    <source>
        <dbReference type="ARBA" id="ARBA00022824"/>
    </source>
</evidence>
<evidence type="ECO:0000256" key="2">
    <source>
        <dbReference type="ARBA" id="ARBA00006636"/>
    </source>
</evidence>
<dbReference type="GO" id="GO:0005789">
    <property type="term" value="C:endoplasmic reticulum membrane"/>
    <property type="evidence" value="ECO:0007669"/>
    <property type="project" value="UniProtKB-SubCell"/>
</dbReference>
<dbReference type="InterPro" id="IPR056556">
    <property type="entry name" value="NTE1_P-loop_dom"/>
</dbReference>
<keyword evidence="9 14" id="KW-1133">Transmembrane helix</keyword>
<reference evidence="17 18" key="1">
    <citation type="journal article" date="2016" name="Nat. Commun.">
        <title>Extremotolerant tardigrade genome and improved radiotolerance of human cultured cells by tardigrade-unique protein.</title>
        <authorList>
            <person name="Hashimoto T."/>
            <person name="Horikawa D.D."/>
            <person name="Saito Y."/>
            <person name="Kuwahara H."/>
            <person name="Kozuka-Hata H."/>
            <person name="Shin-I T."/>
            <person name="Minakuchi Y."/>
            <person name="Ohishi K."/>
            <person name="Motoyama A."/>
            <person name="Aizu T."/>
            <person name="Enomoto A."/>
            <person name="Kondo K."/>
            <person name="Tanaka S."/>
            <person name="Hara Y."/>
            <person name="Koshikawa S."/>
            <person name="Sagara H."/>
            <person name="Miura T."/>
            <person name="Yokobori S."/>
            <person name="Miyagawa K."/>
            <person name="Suzuki Y."/>
            <person name="Kubo T."/>
            <person name="Oyama M."/>
            <person name="Kohara Y."/>
            <person name="Fujiyama A."/>
            <person name="Arakawa K."/>
            <person name="Katayama T."/>
            <person name="Toyoda A."/>
            <person name="Kunieda T."/>
        </authorList>
    </citation>
    <scope>NUCLEOTIDE SEQUENCE [LARGE SCALE GENOMIC DNA]</scope>
    <source>
        <strain evidence="17 18">YOKOZUNA-1</strain>
    </source>
</reference>
<dbReference type="SUPFAM" id="SSF51206">
    <property type="entry name" value="cAMP-binding domain-like"/>
    <property type="match status" value="3"/>
</dbReference>
<feature type="domain" description="Cyclic nucleotide-binding" evidence="15">
    <location>
        <begin position="198"/>
        <end position="326"/>
    </location>
</feature>
<keyword evidence="5 14" id="KW-0812">Transmembrane</keyword>
<keyword evidence="8 12" id="KW-0442">Lipid degradation</keyword>
<dbReference type="InterPro" id="IPR016035">
    <property type="entry name" value="Acyl_Trfase/lysoPLipase"/>
</dbReference>
<organism evidence="17 18">
    <name type="scientific">Ramazzottius varieornatus</name>
    <name type="common">Water bear</name>
    <name type="synonym">Tardigrade</name>
    <dbReference type="NCBI Taxonomy" id="947166"/>
    <lineage>
        <taxon>Eukaryota</taxon>
        <taxon>Metazoa</taxon>
        <taxon>Ecdysozoa</taxon>
        <taxon>Tardigrada</taxon>
        <taxon>Eutardigrada</taxon>
        <taxon>Parachela</taxon>
        <taxon>Hypsibioidea</taxon>
        <taxon>Ramazzottiidae</taxon>
        <taxon>Ramazzottius</taxon>
    </lineage>
</organism>
<dbReference type="PANTHER" id="PTHR14226">
    <property type="entry name" value="NEUROPATHY TARGET ESTERASE/SWISS CHEESE D.MELANOGASTER"/>
    <property type="match status" value="1"/>
</dbReference>
<dbReference type="Proteomes" id="UP000186922">
    <property type="component" value="Unassembled WGS sequence"/>
</dbReference>
<evidence type="ECO:0000256" key="14">
    <source>
        <dbReference type="SAM" id="Phobius"/>
    </source>
</evidence>
<dbReference type="Gene3D" id="3.40.1090.10">
    <property type="entry name" value="Cytosolic phospholipase A2 catalytic domain"/>
    <property type="match status" value="1"/>
</dbReference>
<accession>A0A1D1UV27</accession>
<protein>
    <recommendedName>
        <fullName evidence="3">lysophospholipase</fullName>
        <ecNumber evidence="3">3.1.1.5</ecNumber>
    </recommendedName>
</protein>
<comment type="similarity">
    <text evidence="2">Belongs to the NTE family.</text>
</comment>
<dbReference type="GO" id="GO:0016042">
    <property type="term" value="P:lipid catabolic process"/>
    <property type="evidence" value="ECO:0007669"/>
    <property type="project" value="UniProtKB-UniRule"/>
</dbReference>
<gene>
    <name evidence="17" type="primary">RvY_04457-1</name>
    <name evidence="17" type="synonym">RvY_04457.1</name>
    <name evidence="17" type="ORF">RvY_04457</name>
</gene>
<dbReference type="CDD" id="cd00038">
    <property type="entry name" value="CAP_ED"/>
    <property type="match status" value="3"/>
</dbReference>
<name>A0A1D1UV27_RAMVA</name>
<dbReference type="PROSITE" id="PS51635">
    <property type="entry name" value="PNPLA"/>
    <property type="match status" value="1"/>
</dbReference>
<feature type="domain" description="PNPLA" evidence="16">
    <location>
        <begin position="923"/>
        <end position="1089"/>
    </location>
</feature>
<feature type="compositionally biased region" description="Low complexity" evidence="13">
    <location>
        <begin position="1285"/>
        <end position="1297"/>
    </location>
</feature>
<dbReference type="SMART" id="SM00100">
    <property type="entry name" value="cNMP"/>
    <property type="match status" value="3"/>
</dbReference>
<dbReference type="InterPro" id="IPR018490">
    <property type="entry name" value="cNMP-bd_dom_sf"/>
</dbReference>
<evidence type="ECO:0000256" key="10">
    <source>
        <dbReference type="ARBA" id="ARBA00023098"/>
    </source>
</evidence>
<sequence length="1326" mass="149409">MAAYLQAIVSHLRWENIPSIMPDYTVSESFPYFSLASEPAVPDNWFLFISLLLAGATCFTALIIKRKKWTSWGKKKLEKEETKNAVRTNTRKFPRKEKVRFYYNKWLSKVNSLQYAETPSGKQTRLKSKQIVEKIAKNFINRASVRLRSKFQRRASDVAIPRLLHKELPASYLEELQSGQTKSKFPPEVVSMMRAIRLFGHLEEPVFLELCRQMVSLEVDTGQLLFQPGDKDDSVYMVQRGRILVYITDMEFKREMPLKEVKAGENITSMLSILDVLAGTERPFRTVTSRALEPSTVVRMPVSAFGEVLARNPEALVRVVQLIMTRLQRVTFSALRDYLGLTHELMRTDKSAFAPANAPMNSPIHTVDHVSPHNGKYAKERSVSVVSHAPLYTPPQATSVRRNISPIRSSEDELAYLEGKRFSSSFKERSGREAYRKVRSVSCFEDAILNEDNESRRARRDLIEILGLKDASGLEDRVTYKRVQAGMYLTHEFDHDSSLYYVVSGSLNVSQKIADHRMADRNTHLFVANVGEIVGTLAVLTGEPSLFNIRAKQLSKVLVITRSDFFDLLRENPQIILTTAHCFSERMSGFVRQIDFALDWEQVESGRAIYRQGEEADSVFVILNGRVRSVVKKQDGSKEPTGEYARGDLLGLAEVSVHKPRMTTVIAVRDSEIAKIPTHVLEFIKLKYPKVVSRLINILGTKMFGQMQQKLMGTQDKQMLTPNLSTVAIVAVSSDVPIVPFCLEMEAAMNEMGSTLCLSSRKVEEILGPAALDPVNEDRLALWLGHQEDSHRMVLFHCDQTMTTWTKQCLRQADCILIIANGDRKPTVGHLEKQLDAMDLRAEKKLVLLHRPETVVPKDTAAWLNMRGWVSSHHHVKCTKRMFLSKSPGWFEDYYTQKKDSIADKFSDFSRLGRVLMGKAVGLVLGGGGARGAAHVGVIKAMMESEVPIDMIGGTSIGAFVSGLWAEERNITAVIQRARSWFFGMNVLWKQILDLTYPYTAMFKGTAFNREVENTFKDRQVEDLWIPYFTVTTDISSSSMRVHKVGDLWRYVRASMSLSGYLPPLCDPADGHLLLDGGYVNNLPADVMQQQGANFIFAVDVGSQDDYDLTNYGDELSGWWLLFKRWFPFGNQPRVPTMAEVQTRLAYVSCVRTLEIVKKSDYCVYVRPPIESFKTLDFKKFDLICTMGYDYGKSFFTEDVMKGRMDELFAREEGNLHRPGVTLASQHSRALAIDDTVPGVQYSFTDLAQIVAGTGKHSSSPSTSESSDDVESIEDDETKADDASKSSLSDGDLSSSSPIVLTNPKLTGKEAKVSFEQGLSYNTVPP</sequence>
<evidence type="ECO:0000256" key="5">
    <source>
        <dbReference type="ARBA" id="ARBA00022692"/>
    </source>
</evidence>
<feature type="compositionally biased region" description="Acidic residues" evidence="13">
    <location>
        <begin position="1266"/>
        <end position="1279"/>
    </location>
</feature>
<dbReference type="FunFam" id="2.60.120.10:FF:000010">
    <property type="entry name" value="neuropathy target esterase isoform X1"/>
    <property type="match status" value="1"/>
</dbReference>
<feature type="domain" description="Cyclic nucleotide-binding" evidence="15">
    <location>
        <begin position="597"/>
        <end position="684"/>
    </location>
</feature>
<evidence type="ECO:0000256" key="3">
    <source>
        <dbReference type="ARBA" id="ARBA00013274"/>
    </source>
</evidence>
<keyword evidence="11 14" id="KW-0472">Membrane</keyword>
<evidence type="ECO:0000313" key="17">
    <source>
        <dbReference type="EMBL" id="GAU92370.1"/>
    </source>
</evidence>
<dbReference type="EMBL" id="BDGG01000002">
    <property type="protein sequence ID" value="GAU92370.1"/>
    <property type="molecule type" value="Genomic_DNA"/>
</dbReference>
<dbReference type="InterPro" id="IPR002641">
    <property type="entry name" value="PNPLA_dom"/>
</dbReference>
<feature type="transmembrane region" description="Helical" evidence="14">
    <location>
        <begin position="45"/>
        <end position="64"/>
    </location>
</feature>
<dbReference type="Pfam" id="PF00027">
    <property type="entry name" value="cNMP_binding"/>
    <property type="match status" value="3"/>
</dbReference>
<feature type="domain" description="Cyclic nucleotide-binding" evidence="15">
    <location>
        <begin position="462"/>
        <end position="586"/>
    </location>
</feature>
<evidence type="ECO:0000256" key="6">
    <source>
        <dbReference type="ARBA" id="ARBA00022801"/>
    </source>
</evidence>
<evidence type="ECO:0000256" key="9">
    <source>
        <dbReference type="ARBA" id="ARBA00022989"/>
    </source>
</evidence>
<dbReference type="InterPro" id="IPR014710">
    <property type="entry name" value="RmlC-like_jellyroll"/>
</dbReference>
<evidence type="ECO:0000256" key="8">
    <source>
        <dbReference type="ARBA" id="ARBA00022963"/>
    </source>
</evidence>
<dbReference type="GO" id="GO:0004622">
    <property type="term" value="F:phosphatidylcholine lysophospholipase activity"/>
    <property type="evidence" value="ECO:0007669"/>
    <property type="project" value="UniProtKB-EC"/>
</dbReference>
<feature type="region of interest" description="Disordered" evidence="13">
    <location>
        <begin position="1254"/>
        <end position="1307"/>
    </location>
</feature>
<evidence type="ECO:0000256" key="13">
    <source>
        <dbReference type="SAM" id="MobiDB-lite"/>
    </source>
</evidence>
<dbReference type="OrthoDB" id="421051at2759"/>
<keyword evidence="4" id="KW-0597">Phosphoprotein</keyword>
<feature type="short sequence motif" description="DGA/G" evidence="12">
    <location>
        <begin position="1076"/>
        <end position="1078"/>
    </location>
</feature>